<proteinExistence type="predicted"/>
<dbReference type="PANTHER" id="PTHR34818">
    <property type="entry name" value="PROTEIN BLI-3"/>
    <property type="match status" value="1"/>
</dbReference>
<name>A0ABT1MUD9_9RHOB</name>
<dbReference type="Proteomes" id="UP001203945">
    <property type="component" value="Unassembled WGS sequence"/>
</dbReference>
<accession>A0ABT1MUD9</accession>
<dbReference type="PANTHER" id="PTHR34818:SF1">
    <property type="entry name" value="PROTEIN BLI-3"/>
    <property type="match status" value="1"/>
</dbReference>
<dbReference type="Gene3D" id="2.30.110.10">
    <property type="entry name" value="Electron Transport, Fmn-binding Protein, Chain A"/>
    <property type="match status" value="1"/>
</dbReference>
<comment type="caution">
    <text evidence="2">The sequence shown here is derived from an EMBL/GenBank/DDBJ whole genome shotgun (WGS) entry which is preliminary data.</text>
</comment>
<protein>
    <submittedName>
        <fullName evidence="2">Pyridoxamine 5'-phosphate oxidase family protein</fullName>
    </submittedName>
</protein>
<dbReference type="Pfam" id="PF16242">
    <property type="entry name" value="Pyrid_ox_like"/>
    <property type="match status" value="1"/>
</dbReference>
<dbReference type="InterPro" id="IPR052917">
    <property type="entry name" value="Stress-Dev_Protein"/>
</dbReference>
<organism evidence="2 3">
    <name type="scientific">Paracoccus albicereus</name>
    <dbReference type="NCBI Taxonomy" id="2922394"/>
    <lineage>
        <taxon>Bacteria</taxon>
        <taxon>Pseudomonadati</taxon>
        <taxon>Pseudomonadota</taxon>
        <taxon>Alphaproteobacteria</taxon>
        <taxon>Rhodobacterales</taxon>
        <taxon>Paracoccaceae</taxon>
        <taxon>Paracoccus</taxon>
    </lineage>
</organism>
<dbReference type="SUPFAM" id="SSF50475">
    <property type="entry name" value="FMN-binding split barrel"/>
    <property type="match status" value="1"/>
</dbReference>
<dbReference type="InterPro" id="IPR038725">
    <property type="entry name" value="YdaG_split_barrel_FMN-bd"/>
</dbReference>
<gene>
    <name evidence="2" type="ORF">MLD63_10925</name>
</gene>
<reference evidence="2 3" key="1">
    <citation type="submission" date="2022-03" db="EMBL/GenBank/DDBJ databases">
        <authorList>
            <person name="He Y."/>
        </authorList>
    </citation>
    <scope>NUCLEOTIDE SEQUENCE [LARGE SCALE GENOMIC DNA]</scope>
    <source>
        <strain evidence="2 3">TK19116</strain>
    </source>
</reference>
<feature type="domain" description="General stress protein FMN-binding split barrel" evidence="1">
    <location>
        <begin position="7"/>
        <end position="131"/>
    </location>
</feature>
<dbReference type="RefSeq" id="WP_255329941.1">
    <property type="nucleotide sequence ID" value="NZ_JAKZEU010000003.1"/>
</dbReference>
<dbReference type="InterPro" id="IPR012349">
    <property type="entry name" value="Split_barrel_FMN-bd"/>
</dbReference>
<evidence type="ECO:0000313" key="2">
    <source>
        <dbReference type="EMBL" id="MCQ0970938.1"/>
    </source>
</evidence>
<evidence type="ECO:0000313" key="3">
    <source>
        <dbReference type="Proteomes" id="UP001203945"/>
    </source>
</evidence>
<dbReference type="EMBL" id="JAKZEU010000003">
    <property type="protein sequence ID" value="MCQ0970938.1"/>
    <property type="molecule type" value="Genomic_DNA"/>
</dbReference>
<evidence type="ECO:0000259" key="1">
    <source>
        <dbReference type="Pfam" id="PF16242"/>
    </source>
</evidence>
<keyword evidence="3" id="KW-1185">Reference proteome</keyword>
<sequence>MAKPTKKMISETMKQMDLCMMTTYGAHGWLVSRPMSNNAQVDYDGDSYFFTRPDTRKLRDIARDDRVALDFQGGGVWLTIRGKASVHDDPELMRKHWTQDIEKWFGHGPEERGGVRLIRVTAHEAELYGQDEGVVDMT</sequence>